<name>A0A9D2CSP4_9FIRM</name>
<organism evidence="3 4">
    <name type="scientific">Candidatus Borkfalkia excrementigallinarum</name>
    <dbReference type="NCBI Taxonomy" id="2838506"/>
    <lineage>
        <taxon>Bacteria</taxon>
        <taxon>Bacillati</taxon>
        <taxon>Bacillota</taxon>
        <taxon>Clostridia</taxon>
        <taxon>Christensenellales</taxon>
        <taxon>Christensenellaceae</taxon>
        <taxon>Candidatus Borkfalkia</taxon>
    </lineage>
</organism>
<dbReference type="AlphaFoldDB" id="A0A9D2CSP4"/>
<reference evidence="3" key="2">
    <citation type="submission" date="2021-04" db="EMBL/GenBank/DDBJ databases">
        <authorList>
            <person name="Gilroy R."/>
        </authorList>
    </citation>
    <scope>NUCLEOTIDE SEQUENCE</scope>
    <source>
        <strain evidence="3">1345</strain>
    </source>
</reference>
<dbReference type="PANTHER" id="PTHR34987">
    <property type="entry name" value="C, PUTATIVE (AFU_ORTHOLOGUE AFUA_3G02880)-RELATED"/>
    <property type="match status" value="1"/>
</dbReference>
<proteinExistence type="predicted"/>
<evidence type="ECO:0000313" key="4">
    <source>
        <dbReference type="Proteomes" id="UP000886750"/>
    </source>
</evidence>
<dbReference type="InterPro" id="IPR008928">
    <property type="entry name" value="6-hairpin_glycosidase_sf"/>
</dbReference>
<dbReference type="GO" id="GO:0005975">
    <property type="term" value="P:carbohydrate metabolic process"/>
    <property type="evidence" value="ECO:0007669"/>
    <property type="project" value="InterPro"/>
</dbReference>
<evidence type="ECO:0008006" key="5">
    <source>
        <dbReference type="Google" id="ProtNLM"/>
    </source>
</evidence>
<dbReference type="InterPro" id="IPR012341">
    <property type="entry name" value="6hp_glycosidase-like_sf"/>
</dbReference>
<comment type="caution">
    <text evidence="3">The sequence shown here is derived from an EMBL/GenBank/DDBJ whole genome shotgun (WGS) entry which is preliminary data.</text>
</comment>
<dbReference type="Gene3D" id="1.50.10.10">
    <property type="match status" value="1"/>
</dbReference>
<feature type="domain" description="Alpha-L-rhamnosidase six-hairpin glycosidase" evidence="1">
    <location>
        <begin position="378"/>
        <end position="641"/>
    </location>
</feature>
<dbReference type="Pfam" id="PF17389">
    <property type="entry name" value="Bac_rhamnosid6H"/>
    <property type="match status" value="1"/>
</dbReference>
<sequence>MKKDCITPQDRRCYGQKVIESEHVVAPENILLGKSCVFENKGGNCAGILLDMGECSVGGYPVFTVKSFRGTAKLRIAYSDRFRSIEKAQKGRIYGDFVRGCCKYLGVELPVLPANPGRYELYSIARTGEYVFPLIQGQERFVLLMLEGEDAAVELEGFYIWYTSFSQPCVNEFDCDFTALKKLWYASANTLCIATLQSRQWDFLNGKLLLRALTKSNQAGMFRGVRAKDAFIFSYVFSIAYNPDMPSGIGAFFGAQDKDNGYVLNLDLDGELSLYRRETGVNRLLERIFLPPLTDGVFYKAEIRGEDEKIDFYLDGKLVFSYRGIRIGGGFGFCQTVEKWAVVSEIEIQEKGKTLFEDDFSSPDFARYDIVTEDYFIADGAKRDRLPWSGDIDWAFRSGFYCYSFDTAMKNTLAIFARHQNPEGFVYGTCYPENHVRPPIGDYGMYESDMFSAWYLLSACTYYEYTGDTDCIKKLYPTLLLGADYLAQYIDAEGVFCQRYQTSKGLWDHCLGDIGKNCYTNIIVQLCFARIARFAQELNDPENASRLLKVAEHMKKGIYKTFWRQGGFIKSEKIEVFCDMANSIALAYDFVTAEEAGEMVNSFLSRDFEQVAHGKTLVLTMRGLFHYGYDELAYKLLTGKTRVEAAKNFFLTVDWLGITETDAYPHTTAECQHFPPAHSAEPDNWGDMSHPDTAVCELISGCILGIRPLATGFKKVLIRPNLHGMKRMKGSLLTKYGKIGLEVVNEDGTTTVRYSVPKNTEAVFDFSKLGENVISEEMSGENGFEL</sequence>
<reference evidence="3" key="1">
    <citation type="journal article" date="2021" name="PeerJ">
        <title>Extensive microbial diversity within the chicken gut microbiome revealed by metagenomics and culture.</title>
        <authorList>
            <person name="Gilroy R."/>
            <person name="Ravi A."/>
            <person name="Getino M."/>
            <person name="Pursley I."/>
            <person name="Horton D.L."/>
            <person name="Alikhan N.F."/>
            <person name="Baker D."/>
            <person name="Gharbi K."/>
            <person name="Hall N."/>
            <person name="Watson M."/>
            <person name="Adriaenssens E.M."/>
            <person name="Foster-Nyarko E."/>
            <person name="Jarju S."/>
            <person name="Secka A."/>
            <person name="Antonio M."/>
            <person name="Oren A."/>
            <person name="Chaudhuri R.R."/>
            <person name="La Ragione R."/>
            <person name="Hildebrand F."/>
            <person name="Pallen M.J."/>
        </authorList>
    </citation>
    <scope>NUCLEOTIDE SEQUENCE</scope>
    <source>
        <strain evidence="3">1345</strain>
    </source>
</reference>
<accession>A0A9D2CSP4</accession>
<feature type="domain" description="Alpha-L-rhamnosidase C-terminal" evidence="2">
    <location>
        <begin position="705"/>
        <end position="772"/>
    </location>
</feature>
<dbReference type="Gene3D" id="2.60.120.560">
    <property type="entry name" value="Exo-inulinase, domain 1"/>
    <property type="match status" value="1"/>
</dbReference>
<dbReference type="InterPro" id="IPR035396">
    <property type="entry name" value="Bac_rhamnosid6H"/>
</dbReference>
<protein>
    <recommendedName>
        <fullName evidence="5">Alpha-L-rhamnosidase six-hairpin glycosidase domain-containing protein</fullName>
    </recommendedName>
</protein>
<dbReference type="PANTHER" id="PTHR34987:SF4">
    <property type="entry name" value="ALPHA-L-RHAMNOSIDASE C-TERMINAL DOMAIN-CONTAINING PROTEIN"/>
    <property type="match status" value="1"/>
</dbReference>
<dbReference type="EMBL" id="DXCQ01000062">
    <property type="protein sequence ID" value="HIY97380.1"/>
    <property type="molecule type" value="Genomic_DNA"/>
</dbReference>
<evidence type="ECO:0000259" key="1">
    <source>
        <dbReference type="Pfam" id="PF17389"/>
    </source>
</evidence>
<evidence type="ECO:0000313" key="3">
    <source>
        <dbReference type="EMBL" id="HIY97380.1"/>
    </source>
</evidence>
<dbReference type="InterPro" id="IPR035398">
    <property type="entry name" value="Bac_rhamnosid_C"/>
</dbReference>
<gene>
    <name evidence="3" type="ORF">H9729_06795</name>
</gene>
<dbReference type="SUPFAM" id="SSF48208">
    <property type="entry name" value="Six-hairpin glycosidases"/>
    <property type="match status" value="1"/>
</dbReference>
<dbReference type="Pfam" id="PF17390">
    <property type="entry name" value="Bac_rhamnosid_C"/>
    <property type="match status" value="1"/>
</dbReference>
<dbReference type="Gene3D" id="2.60.420.10">
    <property type="entry name" value="Maltose phosphorylase, domain 3"/>
    <property type="match status" value="1"/>
</dbReference>
<dbReference type="Proteomes" id="UP000886750">
    <property type="component" value="Unassembled WGS sequence"/>
</dbReference>
<evidence type="ECO:0000259" key="2">
    <source>
        <dbReference type="Pfam" id="PF17390"/>
    </source>
</evidence>